<keyword evidence="4 5" id="KW-0472">Membrane</keyword>
<evidence type="ECO:0000259" key="6">
    <source>
        <dbReference type="PROSITE" id="PS51012"/>
    </source>
</evidence>
<evidence type="ECO:0000256" key="1">
    <source>
        <dbReference type="ARBA" id="ARBA00004141"/>
    </source>
</evidence>
<sequence length="284" mass="30706">MINFMLRNLKIFFRDKSAVFFSLLAVFIIIGLYALFLGDVWAEDYSDIENARYLMDSWIMAGLLAVTSVTTTMGALGIMVADKARNIIKDFQSSPVSRSALAGGYILSAFVIGVIMSVVALILAEIYILANGGELLTGTKALQVLALILLSSLASTAILFFLASFFKSLNAFSTASTVIGTLIGFLTGIYLPVGVLPEAVQYVVKIFPISHAAVLFRQILMEAPLQEAFAQAPAESLAEFKTLMGVTFRFGDTLLSPQGSILVLLVTAGLFYGLSILNLSRKRK</sequence>
<dbReference type="PROSITE" id="PS51012">
    <property type="entry name" value="ABC_TM2"/>
    <property type="match status" value="1"/>
</dbReference>
<evidence type="ECO:0000256" key="2">
    <source>
        <dbReference type="ARBA" id="ARBA00022692"/>
    </source>
</evidence>
<dbReference type="GO" id="GO:0140359">
    <property type="term" value="F:ABC-type transporter activity"/>
    <property type="evidence" value="ECO:0007669"/>
    <property type="project" value="InterPro"/>
</dbReference>
<feature type="transmembrane region" description="Helical" evidence="5">
    <location>
        <begin position="141"/>
        <end position="162"/>
    </location>
</feature>
<organism evidence="7">
    <name type="scientific">Desulfitobacterium hafniense</name>
    <name type="common">Desulfitobacterium frappieri</name>
    <dbReference type="NCBI Taxonomy" id="49338"/>
    <lineage>
        <taxon>Bacteria</taxon>
        <taxon>Bacillati</taxon>
        <taxon>Bacillota</taxon>
        <taxon>Clostridia</taxon>
        <taxon>Eubacteriales</taxon>
        <taxon>Desulfitobacteriaceae</taxon>
        <taxon>Desulfitobacterium</taxon>
    </lineage>
</organism>
<feature type="transmembrane region" description="Helical" evidence="5">
    <location>
        <begin position="259"/>
        <end position="279"/>
    </location>
</feature>
<feature type="transmembrane region" description="Helical" evidence="5">
    <location>
        <begin position="102"/>
        <end position="129"/>
    </location>
</feature>
<name>A0A098B1F3_DESHA</name>
<dbReference type="PATRIC" id="fig|49338.4.peg.2469"/>
<dbReference type="AlphaFoldDB" id="A0A098B1F3"/>
<comment type="similarity">
    <text evidence="5">Belongs to the ABC-2 integral membrane protein family.</text>
</comment>
<accession>A0A098B1F3</accession>
<dbReference type="EMBL" id="LK996017">
    <property type="protein sequence ID" value="CDX02182.1"/>
    <property type="molecule type" value="Genomic_DNA"/>
</dbReference>
<keyword evidence="2 5" id="KW-0812">Transmembrane</keyword>
<dbReference type="PANTHER" id="PTHR43229:SF2">
    <property type="entry name" value="NODULATION PROTEIN J"/>
    <property type="match status" value="1"/>
</dbReference>
<dbReference type="InterPro" id="IPR013525">
    <property type="entry name" value="ABC2_TM"/>
</dbReference>
<comment type="subcellular location">
    <subcellularLocation>
        <location evidence="5">Cell membrane</location>
        <topology evidence="5">Multi-pass membrane protein</topology>
    </subcellularLocation>
    <subcellularLocation>
        <location evidence="1">Membrane</location>
        <topology evidence="1">Multi-pass membrane protein</topology>
    </subcellularLocation>
</comment>
<dbReference type="Pfam" id="PF01061">
    <property type="entry name" value="ABC2_membrane"/>
    <property type="match status" value="1"/>
</dbReference>
<reference evidence="7" key="1">
    <citation type="submission" date="2014-07" db="EMBL/GenBank/DDBJ databases">
        <authorList>
            <person name="Hornung V.Bastian."/>
        </authorList>
    </citation>
    <scope>NUCLEOTIDE SEQUENCE</scope>
    <source>
        <strain evidence="7">PCE-S</strain>
    </source>
</reference>
<gene>
    <name evidence="7" type="ORF">DPCES_2295</name>
</gene>
<feature type="transmembrane region" description="Helical" evidence="5">
    <location>
        <begin position="58"/>
        <end position="81"/>
    </location>
</feature>
<feature type="transmembrane region" description="Helical" evidence="5">
    <location>
        <begin position="169"/>
        <end position="191"/>
    </location>
</feature>
<evidence type="ECO:0000256" key="5">
    <source>
        <dbReference type="RuleBase" id="RU361157"/>
    </source>
</evidence>
<feature type="domain" description="ABC transmembrane type-2" evidence="6">
    <location>
        <begin position="17"/>
        <end position="282"/>
    </location>
</feature>
<evidence type="ECO:0000256" key="3">
    <source>
        <dbReference type="ARBA" id="ARBA00022989"/>
    </source>
</evidence>
<keyword evidence="5" id="KW-1003">Cell membrane</keyword>
<proteinExistence type="inferred from homology"/>
<protein>
    <recommendedName>
        <fullName evidence="5">Transport permease protein</fullName>
    </recommendedName>
</protein>
<evidence type="ECO:0000256" key="4">
    <source>
        <dbReference type="ARBA" id="ARBA00023136"/>
    </source>
</evidence>
<dbReference type="RefSeq" id="WP_144674790.1">
    <property type="nucleotide sequence ID" value="NZ_LK996017.1"/>
</dbReference>
<dbReference type="PANTHER" id="PTHR43229">
    <property type="entry name" value="NODULATION PROTEIN J"/>
    <property type="match status" value="1"/>
</dbReference>
<dbReference type="GO" id="GO:0005886">
    <property type="term" value="C:plasma membrane"/>
    <property type="evidence" value="ECO:0007669"/>
    <property type="project" value="UniProtKB-SubCell"/>
</dbReference>
<evidence type="ECO:0000313" key="7">
    <source>
        <dbReference type="EMBL" id="CDX02182.1"/>
    </source>
</evidence>
<dbReference type="InterPro" id="IPR051784">
    <property type="entry name" value="Nod_factor_ABC_transporter"/>
</dbReference>
<dbReference type="InterPro" id="IPR047817">
    <property type="entry name" value="ABC2_TM_bact-type"/>
</dbReference>
<keyword evidence="3 5" id="KW-1133">Transmembrane helix</keyword>
<keyword evidence="5" id="KW-0813">Transport</keyword>
<comment type="caution">
    <text evidence="5">Lacks conserved residue(s) required for the propagation of feature annotation.</text>
</comment>